<dbReference type="InterPro" id="IPR001441">
    <property type="entry name" value="UPP_synth-like"/>
</dbReference>
<feature type="active site" description="Proton acceptor" evidence="2">
    <location>
        <position position="61"/>
    </location>
</feature>
<dbReference type="PROSITE" id="PS01066">
    <property type="entry name" value="UPP_SYNTHASE"/>
    <property type="match status" value="1"/>
</dbReference>
<dbReference type="Pfam" id="PF01255">
    <property type="entry name" value="Prenyltransf"/>
    <property type="match status" value="1"/>
</dbReference>
<dbReference type="GO" id="GO:0016094">
    <property type="term" value="P:polyprenol biosynthetic process"/>
    <property type="evidence" value="ECO:0007669"/>
    <property type="project" value="TreeGrafter"/>
</dbReference>
<keyword evidence="2" id="KW-0479">Metal-binding</keyword>
<reference evidence="3" key="2">
    <citation type="submission" date="2016-11" db="EMBL/GenBank/DDBJ databases">
        <authorList>
            <person name="Jaros S."/>
            <person name="Januszkiewicz K."/>
            <person name="Wedrychowicz H."/>
        </authorList>
    </citation>
    <scope>NUCLEOTIDE SEQUENCE [LARGE SCALE GENOMIC DNA]</scope>
    <source>
        <strain evidence="3">UWOS</strain>
    </source>
</reference>
<dbReference type="RefSeq" id="WP_073302644.1">
    <property type="nucleotide sequence ID" value="NZ_FRAW01000004.1"/>
</dbReference>
<name>A0A1M6RJT0_9BACT</name>
<keyword evidence="5" id="KW-1185">Reference proteome</keyword>
<dbReference type="NCBIfam" id="TIGR00055">
    <property type="entry name" value="uppS"/>
    <property type="match status" value="1"/>
</dbReference>
<dbReference type="EMBL" id="FRAW01000004">
    <property type="protein sequence ID" value="SHK32713.1"/>
    <property type="molecule type" value="Genomic_DNA"/>
</dbReference>
<dbReference type="InterPro" id="IPR036424">
    <property type="entry name" value="UPP_synth-like_sf"/>
</dbReference>
<reference evidence="4 6" key="3">
    <citation type="submission" date="2017-02" db="EMBL/GenBank/DDBJ databases">
        <authorList>
            <person name="Peterson S.W."/>
        </authorList>
    </citation>
    <scope>NUCLEOTIDE SEQUENCE [LARGE SCALE GENOMIC DNA]</scope>
    <source>
        <strain evidence="4 6">ATCC 43854</strain>
    </source>
</reference>
<gene>
    <name evidence="4" type="ORF">SAMN02745108_00340</name>
    <name evidence="3" type="ORF">SAMN05720469_10428</name>
</gene>
<accession>A0A1T4K809</accession>
<feature type="binding site" evidence="2">
    <location>
        <position position="200"/>
    </location>
    <ligand>
        <name>Mg(2+)</name>
        <dbReference type="ChEBI" id="CHEBI:18420"/>
    </ligand>
</feature>
<feature type="binding site" evidence="2">
    <location>
        <begin position="187"/>
        <end position="189"/>
    </location>
    <ligand>
        <name>substrate</name>
    </ligand>
</feature>
<comment type="function">
    <text evidence="2">Catalyzes the condensation of isopentenyl diphosphate (IPP) with allylic pyrophosphates generating different type of terpenoids.</text>
</comment>
<comment type="subunit">
    <text evidence="2">Homodimer.</text>
</comment>
<feature type="binding site" evidence="2">
    <location>
        <position position="30"/>
    </location>
    <ligand>
        <name>substrate</name>
    </ligand>
</feature>
<keyword evidence="2" id="KW-0460">Magnesium</keyword>
<evidence type="ECO:0000313" key="3">
    <source>
        <dbReference type="EMBL" id="SHK32713.1"/>
    </source>
</evidence>
<keyword evidence="1 2" id="KW-0808">Transferase</keyword>
<comment type="similarity">
    <text evidence="2">Belongs to the UPP synthase family.</text>
</comment>
<comment type="cofactor">
    <cofactor evidence="2">
        <name>Mg(2+)</name>
        <dbReference type="ChEBI" id="CHEBI:18420"/>
    </cofactor>
    <text evidence="2">Binds 2 magnesium ions per subunit.</text>
</comment>
<dbReference type="EC" id="2.5.1.-" evidence="2"/>
<protein>
    <recommendedName>
        <fullName evidence="2">Isoprenyl transferase</fullName>
        <ecNumber evidence="2">2.5.1.-</ecNumber>
    </recommendedName>
</protein>
<evidence type="ECO:0000256" key="2">
    <source>
        <dbReference type="HAMAP-Rule" id="MF_01139"/>
    </source>
</evidence>
<feature type="binding site" evidence="2">
    <location>
        <position position="62"/>
    </location>
    <ligand>
        <name>substrate</name>
    </ligand>
</feature>
<feature type="binding site" evidence="2">
    <location>
        <position position="18"/>
    </location>
    <ligand>
        <name>substrate</name>
    </ligand>
</feature>
<dbReference type="Proteomes" id="UP000190449">
    <property type="component" value="Unassembled WGS sequence"/>
</dbReference>
<dbReference type="GO" id="GO:0000287">
    <property type="term" value="F:magnesium ion binding"/>
    <property type="evidence" value="ECO:0007669"/>
    <property type="project" value="UniProtKB-UniRule"/>
</dbReference>
<dbReference type="GO" id="GO:0045547">
    <property type="term" value="F:ditrans,polycis-polyprenyl diphosphate synthase [(2E,6E)-farnesyl diphosphate specific] activity"/>
    <property type="evidence" value="ECO:0007669"/>
    <property type="project" value="TreeGrafter"/>
</dbReference>
<feature type="binding site" evidence="2">
    <location>
        <position position="64"/>
    </location>
    <ligand>
        <name>substrate</name>
    </ligand>
</feature>
<sequence length="236" mass="26818">MANGLRHVAIIMDGNGRWAKSRGLERFLGHRKGTQATIDAVKFGCDLHLEHLTLYVFSSENWQRPSKEVDYLMKLLVEMVHKELPDLMEKNVKLVVIGNIDRLPEAPRKQLQHAIDTTASNTGMQLNLAISYGGRLEIVDACKAIAKEVLEGSLSLDAIDESAFAKRLYLKGAPDPDLVIRTGGEFRLSNYLLWQAAYSEFYVTPTLWPEFTNDEFQKAIDFFNSRERRFGKVLDE</sequence>
<proteinExistence type="inferred from homology"/>
<feature type="active site" evidence="2">
    <location>
        <position position="13"/>
    </location>
</feature>
<dbReference type="Proteomes" id="UP000184275">
    <property type="component" value="Unassembled WGS sequence"/>
</dbReference>
<feature type="binding site" evidence="2">
    <location>
        <begin position="14"/>
        <end position="17"/>
    </location>
    <ligand>
        <name>substrate</name>
    </ligand>
</feature>
<evidence type="ECO:0000313" key="4">
    <source>
        <dbReference type="EMBL" id="SJZ38546.1"/>
    </source>
</evidence>
<evidence type="ECO:0000313" key="5">
    <source>
        <dbReference type="Proteomes" id="UP000184275"/>
    </source>
</evidence>
<feature type="binding site" evidence="2">
    <location>
        <begin position="58"/>
        <end position="60"/>
    </location>
    <ligand>
        <name>substrate</name>
    </ligand>
</feature>
<dbReference type="SUPFAM" id="SSF64005">
    <property type="entry name" value="Undecaprenyl diphosphate synthase"/>
    <property type="match status" value="1"/>
</dbReference>
<accession>A0A1M6RJT0</accession>
<dbReference type="STRING" id="28122.SAMN02745108_00340"/>
<feature type="binding site" evidence="2">
    <location>
        <position position="181"/>
    </location>
    <ligand>
        <name>substrate</name>
    </ligand>
</feature>
<dbReference type="PANTHER" id="PTHR10291:SF0">
    <property type="entry name" value="DEHYDRODOLICHYL DIPHOSPHATE SYNTHASE 2"/>
    <property type="match status" value="1"/>
</dbReference>
<dbReference type="CDD" id="cd00475">
    <property type="entry name" value="Cis_IPPS"/>
    <property type="match status" value="1"/>
</dbReference>
<feature type="binding site" evidence="2">
    <location>
        <position position="26"/>
    </location>
    <ligand>
        <name>substrate</name>
    </ligand>
</feature>
<dbReference type="EMBL" id="FUWU01000004">
    <property type="protein sequence ID" value="SJZ38546.1"/>
    <property type="molecule type" value="Genomic_DNA"/>
</dbReference>
<dbReference type="Gene3D" id="3.40.1180.10">
    <property type="entry name" value="Decaprenyl diphosphate synthase-like"/>
    <property type="match status" value="1"/>
</dbReference>
<dbReference type="PANTHER" id="PTHR10291">
    <property type="entry name" value="DEHYDRODOLICHYL DIPHOSPHATE SYNTHASE FAMILY MEMBER"/>
    <property type="match status" value="1"/>
</dbReference>
<dbReference type="AlphaFoldDB" id="A0A1M6RJT0"/>
<reference evidence="5" key="1">
    <citation type="submission" date="2016-11" db="EMBL/GenBank/DDBJ databases">
        <authorList>
            <person name="Varghese N."/>
            <person name="Submissions S."/>
        </authorList>
    </citation>
    <scope>NUCLEOTIDE SEQUENCE [LARGE SCALE GENOMIC DNA]</scope>
    <source>
        <strain evidence="5">UWOS</strain>
    </source>
</reference>
<dbReference type="HAMAP" id="MF_01139">
    <property type="entry name" value="ISPT"/>
    <property type="match status" value="1"/>
</dbReference>
<dbReference type="NCBIfam" id="NF011405">
    <property type="entry name" value="PRK14830.1"/>
    <property type="match status" value="1"/>
</dbReference>
<dbReference type="InterPro" id="IPR018520">
    <property type="entry name" value="UPP_synth-like_CS"/>
</dbReference>
<dbReference type="FunFam" id="3.40.1180.10:FF:000001">
    <property type="entry name" value="(2E,6E)-farnesyl-diphosphate-specific ditrans,polycis-undecaprenyl-diphosphate synthase"/>
    <property type="match status" value="1"/>
</dbReference>
<evidence type="ECO:0000256" key="1">
    <source>
        <dbReference type="ARBA" id="ARBA00022679"/>
    </source>
</evidence>
<organism evidence="3 5">
    <name type="scientific">Fibrobacter intestinalis</name>
    <dbReference type="NCBI Taxonomy" id="28122"/>
    <lineage>
        <taxon>Bacteria</taxon>
        <taxon>Pseudomonadati</taxon>
        <taxon>Fibrobacterota</taxon>
        <taxon>Fibrobacteria</taxon>
        <taxon>Fibrobacterales</taxon>
        <taxon>Fibrobacteraceae</taxon>
        <taxon>Fibrobacter</taxon>
    </lineage>
</organism>
<evidence type="ECO:0000313" key="6">
    <source>
        <dbReference type="Proteomes" id="UP000190449"/>
    </source>
</evidence>
<feature type="binding site" evidence="2">
    <location>
        <position position="13"/>
    </location>
    <ligand>
        <name>Mg(2+)</name>
        <dbReference type="ChEBI" id="CHEBI:18420"/>
    </ligand>
</feature>